<sequence>MGRALDLHSKRKNVHGAQKSFSSLNRYNCKMAAANLLSLRNFTLIPAWLELASKSKEGFDEWLADRGFQWKERPYLNCENPCKVTKHANRSRKQKANEYKSKMCE</sequence>
<comment type="caution">
    <text evidence="2">The sequence shown here is derived from an EMBL/GenBank/DDBJ whole genome shotgun (WGS) entry which is preliminary data.</text>
</comment>
<accession>A0ABR1EQ83</accession>
<dbReference type="Proteomes" id="UP001303046">
    <property type="component" value="Unassembled WGS sequence"/>
</dbReference>
<name>A0ABR1EQ83_NECAM</name>
<feature type="region of interest" description="Disordered" evidence="1">
    <location>
        <begin position="86"/>
        <end position="105"/>
    </location>
</feature>
<organism evidence="2 3">
    <name type="scientific">Necator americanus</name>
    <name type="common">Human hookworm</name>
    <dbReference type="NCBI Taxonomy" id="51031"/>
    <lineage>
        <taxon>Eukaryota</taxon>
        <taxon>Metazoa</taxon>
        <taxon>Ecdysozoa</taxon>
        <taxon>Nematoda</taxon>
        <taxon>Chromadorea</taxon>
        <taxon>Rhabditida</taxon>
        <taxon>Rhabditina</taxon>
        <taxon>Rhabditomorpha</taxon>
        <taxon>Strongyloidea</taxon>
        <taxon>Ancylostomatidae</taxon>
        <taxon>Bunostominae</taxon>
        <taxon>Necator</taxon>
    </lineage>
</organism>
<evidence type="ECO:0000313" key="2">
    <source>
        <dbReference type="EMBL" id="KAK6764794.1"/>
    </source>
</evidence>
<dbReference type="EMBL" id="JAVFWL010000006">
    <property type="protein sequence ID" value="KAK6764794.1"/>
    <property type="molecule type" value="Genomic_DNA"/>
</dbReference>
<evidence type="ECO:0000256" key="1">
    <source>
        <dbReference type="SAM" id="MobiDB-lite"/>
    </source>
</evidence>
<feature type="compositionally biased region" description="Basic and acidic residues" evidence="1">
    <location>
        <begin position="95"/>
        <end position="105"/>
    </location>
</feature>
<gene>
    <name evidence="2" type="primary">Necator_chrX.g25098</name>
    <name evidence="2" type="ORF">RB195_024932</name>
</gene>
<proteinExistence type="predicted"/>
<protein>
    <submittedName>
        <fullName evidence="2">Uncharacterized protein</fullName>
    </submittedName>
</protein>
<evidence type="ECO:0000313" key="3">
    <source>
        <dbReference type="Proteomes" id="UP001303046"/>
    </source>
</evidence>
<reference evidence="2 3" key="1">
    <citation type="submission" date="2023-08" db="EMBL/GenBank/DDBJ databases">
        <title>A Necator americanus chromosomal reference genome.</title>
        <authorList>
            <person name="Ilik V."/>
            <person name="Petrzelkova K.J."/>
            <person name="Pardy F."/>
            <person name="Fuh T."/>
            <person name="Niatou-Singa F.S."/>
            <person name="Gouil Q."/>
            <person name="Baker L."/>
            <person name="Ritchie M.E."/>
            <person name="Jex A.R."/>
            <person name="Gazzola D."/>
            <person name="Li H."/>
            <person name="Toshio Fujiwara R."/>
            <person name="Zhan B."/>
            <person name="Aroian R.V."/>
            <person name="Pafco B."/>
            <person name="Schwarz E.M."/>
        </authorList>
    </citation>
    <scope>NUCLEOTIDE SEQUENCE [LARGE SCALE GENOMIC DNA]</scope>
    <source>
        <strain evidence="2 3">Aroian</strain>
        <tissue evidence="2">Whole animal</tissue>
    </source>
</reference>
<keyword evidence="3" id="KW-1185">Reference proteome</keyword>